<dbReference type="CDD" id="cd04301">
    <property type="entry name" value="NAT_SF"/>
    <property type="match status" value="1"/>
</dbReference>
<reference evidence="3 4" key="1">
    <citation type="submission" date="2019-03" db="EMBL/GenBank/DDBJ databases">
        <authorList>
            <person name="Gaulin E."/>
            <person name="Dumas B."/>
        </authorList>
    </citation>
    <scope>NUCLEOTIDE SEQUENCE [LARGE SCALE GENOMIC DNA]</scope>
    <source>
        <strain evidence="3">CBS 568.67</strain>
    </source>
</reference>
<dbReference type="SUPFAM" id="SSF55729">
    <property type="entry name" value="Acyl-CoA N-acyltransferases (Nat)"/>
    <property type="match status" value="1"/>
</dbReference>
<dbReference type="GO" id="GO:0016747">
    <property type="term" value="F:acyltransferase activity, transferring groups other than amino-acyl groups"/>
    <property type="evidence" value="ECO:0007669"/>
    <property type="project" value="InterPro"/>
</dbReference>
<sequence length="270" mass="29682">MTLSDASILKWHAFQTAEFHEIVDRHHTTSWATMTSTPSNPDHYMGNCIYVDASVAPPASAELDALEAIQRQHDSRVVYQFIRSEHVPSTHAMTWQALLAARGLEIEVTPAWLLSVDLATLPVHTPTRHVTRVLNTIDDIMTADGDASPHTTEAWYRHLRQRQLGQGPTYGCFVGSMDAATDHAVGLVSLHAASGTTAIVNWCGVHAGFRRQGHGESALVRALEYARDVCGCRHVLLTAVEEGPIRLYKHVGFQVVDQGDEIQALAPLKP</sequence>
<evidence type="ECO:0000259" key="1">
    <source>
        <dbReference type="PROSITE" id="PS51186"/>
    </source>
</evidence>
<protein>
    <submittedName>
        <fullName evidence="3">Aste57867_95 protein</fullName>
    </submittedName>
</protein>
<dbReference type="AlphaFoldDB" id="A0A485K6W0"/>
<dbReference type="OrthoDB" id="77142at2759"/>
<proteinExistence type="predicted"/>
<gene>
    <name evidence="3" type="primary">Aste57867_95</name>
    <name evidence="2" type="ORF">As57867_000095</name>
    <name evidence="3" type="ORF">ASTE57867_95</name>
</gene>
<evidence type="ECO:0000313" key="4">
    <source>
        <dbReference type="Proteomes" id="UP000332933"/>
    </source>
</evidence>
<dbReference type="Proteomes" id="UP000332933">
    <property type="component" value="Unassembled WGS sequence"/>
</dbReference>
<dbReference type="InterPro" id="IPR000182">
    <property type="entry name" value="GNAT_dom"/>
</dbReference>
<dbReference type="Gene3D" id="3.40.630.30">
    <property type="match status" value="1"/>
</dbReference>
<keyword evidence="4" id="KW-1185">Reference proteome</keyword>
<dbReference type="Pfam" id="PF00583">
    <property type="entry name" value="Acetyltransf_1"/>
    <property type="match status" value="1"/>
</dbReference>
<feature type="domain" description="N-acetyltransferase" evidence="1">
    <location>
        <begin position="125"/>
        <end position="270"/>
    </location>
</feature>
<name>A0A485K6W0_9STRA</name>
<evidence type="ECO:0000313" key="2">
    <source>
        <dbReference type="EMBL" id="KAF0720670.1"/>
    </source>
</evidence>
<dbReference type="InterPro" id="IPR016181">
    <property type="entry name" value="Acyl_CoA_acyltransferase"/>
</dbReference>
<dbReference type="EMBL" id="CAADRA010000004">
    <property type="protein sequence ID" value="VFT77321.1"/>
    <property type="molecule type" value="Genomic_DNA"/>
</dbReference>
<evidence type="ECO:0000313" key="3">
    <source>
        <dbReference type="EMBL" id="VFT77321.1"/>
    </source>
</evidence>
<dbReference type="EMBL" id="VJMH01000004">
    <property type="protein sequence ID" value="KAF0720670.1"/>
    <property type="molecule type" value="Genomic_DNA"/>
</dbReference>
<accession>A0A485K6W0</accession>
<organism evidence="3 4">
    <name type="scientific">Aphanomyces stellatus</name>
    <dbReference type="NCBI Taxonomy" id="120398"/>
    <lineage>
        <taxon>Eukaryota</taxon>
        <taxon>Sar</taxon>
        <taxon>Stramenopiles</taxon>
        <taxon>Oomycota</taxon>
        <taxon>Saprolegniomycetes</taxon>
        <taxon>Saprolegniales</taxon>
        <taxon>Verrucalvaceae</taxon>
        <taxon>Aphanomyces</taxon>
    </lineage>
</organism>
<dbReference type="PROSITE" id="PS51186">
    <property type="entry name" value="GNAT"/>
    <property type="match status" value="1"/>
</dbReference>
<reference evidence="2" key="2">
    <citation type="submission" date="2019-06" db="EMBL/GenBank/DDBJ databases">
        <title>Genomics analysis of Aphanomyces spp. identifies a new class of oomycete effector associated with host adaptation.</title>
        <authorList>
            <person name="Gaulin E."/>
        </authorList>
    </citation>
    <scope>NUCLEOTIDE SEQUENCE</scope>
    <source>
        <strain evidence="2">CBS 578.67</strain>
    </source>
</reference>